<reference evidence="20" key="1">
    <citation type="submission" date="2016-09" db="EMBL/GenBank/DDBJ databases">
        <authorList>
            <person name="Capua I."/>
            <person name="De Benedictis P."/>
            <person name="Joannis T."/>
            <person name="Lombin L.H."/>
            <person name="Cattoli G."/>
        </authorList>
    </citation>
    <scope>NUCLEOTIDE SEQUENCE [LARGE SCALE GENOMIC DNA]</scope>
    <source>
        <strain evidence="20">KarMa</strain>
    </source>
</reference>
<keyword evidence="13 19" id="KW-1133">Transmembrane helix</keyword>
<evidence type="ECO:0000256" key="5">
    <source>
        <dbReference type="ARBA" id="ARBA00010185"/>
    </source>
</evidence>
<dbReference type="RefSeq" id="WP_072706934.1">
    <property type="nucleotide sequence ID" value="NZ_FMJB01000055.1"/>
</dbReference>
<evidence type="ECO:0000256" key="11">
    <source>
        <dbReference type="ARBA" id="ARBA00022692"/>
    </source>
</evidence>
<gene>
    <name evidence="20" type="ORF">KARMA_2521</name>
</gene>
<keyword evidence="15 19" id="KW-0472">Membrane</keyword>
<dbReference type="GO" id="GO:0004605">
    <property type="term" value="F:phosphatidate cytidylyltransferase activity"/>
    <property type="evidence" value="ECO:0007669"/>
    <property type="project" value="UniProtKB-EC"/>
</dbReference>
<dbReference type="GO" id="GO:0005886">
    <property type="term" value="C:plasma membrane"/>
    <property type="evidence" value="ECO:0007669"/>
    <property type="project" value="UniProtKB-SubCell"/>
</dbReference>
<dbReference type="Proteomes" id="UP000184085">
    <property type="component" value="Unassembled WGS sequence"/>
</dbReference>
<organism evidence="20 21">
    <name type="scientific">Donghicola eburneus</name>
    <dbReference type="NCBI Taxonomy" id="393278"/>
    <lineage>
        <taxon>Bacteria</taxon>
        <taxon>Pseudomonadati</taxon>
        <taxon>Pseudomonadota</taxon>
        <taxon>Alphaproteobacteria</taxon>
        <taxon>Rhodobacterales</taxon>
        <taxon>Roseobacteraceae</taxon>
        <taxon>Donghicola</taxon>
    </lineage>
</organism>
<sequence>MSNAAKWADLIPRAGSAIVLLVVGLACVWFGGLWYSALIALAVGCMIYELRLLGKARDHKVAVFLGGLAAVLTWFLPVLPNITILPVVAGMIAATIGGVRKPFPIGAAAGAIILAGFVLVSLRTDAGIVWVFWLLFVVIASDVAGYFVGKTFGGPKFWPRLSPKKTWSGTVGGWVAAGVIGGLFAATTGAGPILIPISAAMAFAAQLGDIGESWLKRRAGVKDSSRLIPGHGGFMDRFDGLVGACMIALFVVGAL</sequence>
<dbReference type="GO" id="GO:0016024">
    <property type="term" value="P:CDP-diacylglycerol biosynthetic process"/>
    <property type="evidence" value="ECO:0007669"/>
    <property type="project" value="UniProtKB-UniPathway"/>
</dbReference>
<evidence type="ECO:0000256" key="12">
    <source>
        <dbReference type="ARBA" id="ARBA00022695"/>
    </source>
</evidence>
<evidence type="ECO:0000256" key="19">
    <source>
        <dbReference type="SAM" id="Phobius"/>
    </source>
</evidence>
<evidence type="ECO:0000256" key="2">
    <source>
        <dbReference type="ARBA" id="ARBA00004651"/>
    </source>
</evidence>
<comment type="subcellular location">
    <subcellularLocation>
        <location evidence="2">Cell membrane</location>
        <topology evidence="2">Multi-pass membrane protein</topology>
    </subcellularLocation>
</comment>
<dbReference type="PANTHER" id="PTHR46382:SF1">
    <property type="entry name" value="PHOSPHATIDATE CYTIDYLYLTRANSFERASE"/>
    <property type="match status" value="1"/>
</dbReference>
<feature type="transmembrane region" description="Helical" evidence="19">
    <location>
        <begin position="128"/>
        <end position="148"/>
    </location>
</feature>
<dbReference type="EC" id="2.7.7.41" evidence="6 18"/>
<dbReference type="Pfam" id="PF01148">
    <property type="entry name" value="CTP_transf_1"/>
    <property type="match status" value="1"/>
</dbReference>
<dbReference type="PANTHER" id="PTHR46382">
    <property type="entry name" value="PHOSPHATIDATE CYTIDYLYLTRANSFERASE"/>
    <property type="match status" value="1"/>
</dbReference>
<proteinExistence type="inferred from homology"/>
<keyword evidence="16" id="KW-0594">Phospholipid biosynthesis</keyword>
<comment type="pathway">
    <text evidence="3 18">Phospholipid metabolism; CDP-diacylglycerol biosynthesis; CDP-diacylglycerol from sn-glycerol 3-phosphate: step 3/3.</text>
</comment>
<evidence type="ECO:0000256" key="1">
    <source>
        <dbReference type="ARBA" id="ARBA00001698"/>
    </source>
</evidence>
<evidence type="ECO:0000256" key="13">
    <source>
        <dbReference type="ARBA" id="ARBA00022989"/>
    </source>
</evidence>
<evidence type="ECO:0000313" key="21">
    <source>
        <dbReference type="Proteomes" id="UP000184085"/>
    </source>
</evidence>
<keyword evidence="10 18" id="KW-0808">Transferase</keyword>
<feature type="transmembrane region" description="Helical" evidence="19">
    <location>
        <begin position="169"/>
        <end position="187"/>
    </location>
</feature>
<evidence type="ECO:0000256" key="6">
    <source>
        <dbReference type="ARBA" id="ARBA00012487"/>
    </source>
</evidence>
<evidence type="ECO:0000256" key="7">
    <source>
        <dbReference type="ARBA" id="ARBA00019373"/>
    </source>
</evidence>
<keyword evidence="9" id="KW-0444">Lipid biosynthesis</keyword>
<evidence type="ECO:0000256" key="9">
    <source>
        <dbReference type="ARBA" id="ARBA00022516"/>
    </source>
</evidence>
<evidence type="ECO:0000256" key="3">
    <source>
        <dbReference type="ARBA" id="ARBA00005119"/>
    </source>
</evidence>
<dbReference type="AlphaFoldDB" id="A0A1M4N2V1"/>
<dbReference type="PROSITE" id="PS51257">
    <property type="entry name" value="PROKAR_LIPOPROTEIN"/>
    <property type="match status" value="1"/>
</dbReference>
<name>A0A1M4N2V1_9RHOB</name>
<evidence type="ECO:0000256" key="18">
    <source>
        <dbReference type="RuleBase" id="RU003938"/>
    </source>
</evidence>
<evidence type="ECO:0000256" key="8">
    <source>
        <dbReference type="ARBA" id="ARBA00022475"/>
    </source>
</evidence>
<feature type="transmembrane region" description="Helical" evidence="19">
    <location>
        <begin position="17"/>
        <end position="48"/>
    </location>
</feature>
<dbReference type="UniPathway" id="UPA00557">
    <property type="reaction ID" value="UER00614"/>
</dbReference>
<evidence type="ECO:0000313" key="20">
    <source>
        <dbReference type="EMBL" id="SCM68304.1"/>
    </source>
</evidence>
<evidence type="ECO:0000256" key="17">
    <source>
        <dbReference type="ARBA" id="ARBA00023264"/>
    </source>
</evidence>
<comment type="catalytic activity">
    <reaction evidence="1 18">
        <text>a 1,2-diacyl-sn-glycero-3-phosphate + CTP + H(+) = a CDP-1,2-diacyl-sn-glycerol + diphosphate</text>
        <dbReference type="Rhea" id="RHEA:16229"/>
        <dbReference type="ChEBI" id="CHEBI:15378"/>
        <dbReference type="ChEBI" id="CHEBI:33019"/>
        <dbReference type="ChEBI" id="CHEBI:37563"/>
        <dbReference type="ChEBI" id="CHEBI:58332"/>
        <dbReference type="ChEBI" id="CHEBI:58608"/>
        <dbReference type="EC" id="2.7.7.41"/>
    </reaction>
</comment>
<evidence type="ECO:0000256" key="16">
    <source>
        <dbReference type="ARBA" id="ARBA00023209"/>
    </source>
</evidence>
<comment type="similarity">
    <text evidence="5 18">Belongs to the CDS family.</text>
</comment>
<accession>A0A1M4N2V1</accession>
<feature type="transmembrane region" description="Helical" evidence="19">
    <location>
        <begin position="60"/>
        <end position="76"/>
    </location>
</feature>
<evidence type="ECO:0000256" key="15">
    <source>
        <dbReference type="ARBA" id="ARBA00023136"/>
    </source>
</evidence>
<keyword evidence="11 18" id="KW-0812">Transmembrane</keyword>
<dbReference type="InterPro" id="IPR000374">
    <property type="entry name" value="PC_trans"/>
</dbReference>
<keyword evidence="17" id="KW-1208">Phospholipid metabolism</keyword>
<keyword evidence="8" id="KW-1003">Cell membrane</keyword>
<keyword evidence="14" id="KW-0443">Lipid metabolism</keyword>
<evidence type="ECO:0000256" key="10">
    <source>
        <dbReference type="ARBA" id="ARBA00022679"/>
    </source>
</evidence>
<comment type="pathway">
    <text evidence="4">Lipid metabolism.</text>
</comment>
<feature type="transmembrane region" description="Helical" evidence="19">
    <location>
        <begin position="106"/>
        <end position="122"/>
    </location>
</feature>
<dbReference type="PROSITE" id="PS01315">
    <property type="entry name" value="CDS"/>
    <property type="match status" value="1"/>
</dbReference>
<keyword evidence="12 18" id="KW-0548">Nucleotidyltransferase</keyword>
<evidence type="ECO:0000256" key="14">
    <source>
        <dbReference type="ARBA" id="ARBA00023098"/>
    </source>
</evidence>
<dbReference type="EMBL" id="FMJB01000055">
    <property type="protein sequence ID" value="SCM68304.1"/>
    <property type="molecule type" value="Genomic_DNA"/>
</dbReference>
<evidence type="ECO:0000256" key="4">
    <source>
        <dbReference type="ARBA" id="ARBA00005189"/>
    </source>
</evidence>
<keyword evidence="21" id="KW-1185">Reference proteome</keyword>
<protein>
    <recommendedName>
        <fullName evidence="7 18">Phosphatidate cytidylyltransferase</fullName>
        <ecNumber evidence="6 18">2.7.7.41</ecNumber>
    </recommendedName>
</protein>